<dbReference type="PROSITE" id="PS50893">
    <property type="entry name" value="ABC_TRANSPORTER_2"/>
    <property type="match status" value="1"/>
</dbReference>
<evidence type="ECO:0000256" key="5">
    <source>
        <dbReference type="ARBA" id="ARBA00022840"/>
    </source>
</evidence>
<feature type="domain" description="ABC transporter" evidence="10">
    <location>
        <begin position="472"/>
        <end position="709"/>
    </location>
</feature>
<dbReference type="InterPro" id="IPR011527">
    <property type="entry name" value="ABC1_TM_dom"/>
</dbReference>
<evidence type="ECO:0000256" key="2">
    <source>
        <dbReference type="ARBA" id="ARBA00022448"/>
    </source>
</evidence>
<name>A0AAD9LEF6_BABDI</name>
<dbReference type="PANTHER" id="PTHR24221">
    <property type="entry name" value="ATP-BINDING CASSETTE SUB-FAMILY B"/>
    <property type="match status" value="1"/>
</dbReference>
<dbReference type="Gene3D" id="3.40.50.300">
    <property type="entry name" value="P-loop containing nucleotide triphosphate hydrolases"/>
    <property type="match status" value="1"/>
</dbReference>
<evidence type="ECO:0000313" key="12">
    <source>
        <dbReference type="EMBL" id="KAK1933413.1"/>
    </source>
</evidence>
<feature type="transmembrane region" description="Helical" evidence="9">
    <location>
        <begin position="136"/>
        <end position="156"/>
    </location>
</feature>
<dbReference type="InterPro" id="IPR039421">
    <property type="entry name" value="Type_1_exporter"/>
</dbReference>
<organism evidence="12 13">
    <name type="scientific">Babesia divergens</name>
    <dbReference type="NCBI Taxonomy" id="32595"/>
    <lineage>
        <taxon>Eukaryota</taxon>
        <taxon>Sar</taxon>
        <taxon>Alveolata</taxon>
        <taxon>Apicomplexa</taxon>
        <taxon>Aconoidasida</taxon>
        <taxon>Piroplasmida</taxon>
        <taxon>Babesiidae</taxon>
        <taxon>Babesia</taxon>
    </lineage>
</organism>
<evidence type="ECO:0000256" key="4">
    <source>
        <dbReference type="ARBA" id="ARBA00022741"/>
    </source>
</evidence>
<dbReference type="GO" id="GO:0140359">
    <property type="term" value="F:ABC-type transporter activity"/>
    <property type="evidence" value="ECO:0007669"/>
    <property type="project" value="InterPro"/>
</dbReference>
<evidence type="ECO:0000259" key="11">
    <source>
        <dbReference type="PROSITE" id="PS50929"/>
    </source>
</evidence>
<proteinExistence type="inferred from homology"/>
<evidence type="ECO:0000256" key="3">
    <source>
        <dbReference type="ARBA" id="ARBA00022692"/>
    </source>
</evidence>
<evidence type="ECO:0000256" key="8">
    <source>
        <dbReference type="ARBA" id="ARBA00024363"/>
    </source>
</evidence>
<dbReference type="InterPro" id="IPR003439">
    <property type="entry name" value="ABC_transporter-like_ATP-bd"/>
</dbReference>
<comment type="similarity">
    <text evidence="8">Belongs to the ABC transporter superfamily. ABCB family. Heavy Metal importer (TC 3.A.1.210) subfamily.</text>
</comment>
<dbReference type="AlphaFoldDB" id="A0AAD9LEF6"/>
<dbReference type="PANTHER" id="PTHR24221:SF402">
    <property type="entry name" value="IRON-SULFUR CLUSTERS TRANSPORTER ABCB7, MITOCHONDRIAL"/>
    <property type="match status" value="1"/>
</dbReference>
<evidence type="ECO:0000313" key="13">
    <source>
        <dbReference type="Proteomes" id="UP001195914"/>
    </source>
</evidence>
<dbReference type="Gene3D" id="1.20.1560.10">
    <property type="entry name" value="ABC transporter type 1, transmembrane domain"/>
    <property type="match status" value="1"/>
</dbReference>
<keyword evidence="5" id="KW-0067">ATP-binding</keyword>
<dbReference type="InterPro" id="IPR036640">
    <property type="entry name" value="ABC1_TM_sf"/>
</dbReference>
<dbReference type="GO" id="GO:0005524">
    <property type="term" value="F:ATP binding"/>
    <property type="evidence" value="ECO:0007669"/>
    <property type="project" value="UniProtKB-KW"/>
</dbReference>
<feature type="transmembrane region" description="Helical" evidence="9">
    <location>
        <begin position="293"/>
        <end position="314"/>
    </location>
</feature>
<evidence type="ECO:0000256" key="1">
    <source>
        <dbReference type="ARBA" id="ARBA00004225"/>
    </source>
</evidence>
<evidence type="ECO:0000256" key="7">
    <source>
        <dbReference type="ARBA" id="ARBA00023136"/>
    </source>
</evidence>
<keyword evidence="6 9" id="KW-1133">Transmembrane helix</keyword>
<reference evidence="12" key="2">
    <citation type="submission" date="2021-05" db="EMBL/GenBank/DDBJ databases">
        <authorList>
            <person name="Pain A."/>
        </authorList>
    </citation>
    <scope>NUCLEOTIDE SEQUENCE</scope>
    <source>
        <strain evidence="12">1802A</strain>
    </source>
</reference>
<dbReference type="InterPro" id="IPR003593">
    <property type="entry name" value="AAA+_ATPase"/>
</dbReference>
<keyword evidence="7 9" id="KW-0472">Membrane</keyword>
<dbReference type="SUPFAM" id="SSF90123">
    <property type="entry name" value="ABC transporter transmembrane region"/>
    <property type="match status" value="1"/>
</dbReference>
<keyword evidence="4" id="KW-0547">Nucleotide-binding</keyword>
<feature type="transmembrane region" description="Helical" evidence="9">
    <location>
        <begin position="265"/>
        <end position="287"/>
    </location>
</feature>
<dbReference type="SUPFAM" id="SSF52540">
    <property type="entry name" value="P-loop containing nucleoside triphosphate hydrolases"/>
    <property type="match status" value="1"/>
</dbReference>
<dbReference type="Proteomes" id="UP001195914">
    <property type="component" value="Unassembled WGS sequence"/>
</dbReference>
<dbReference type="SMART" id="SM00382">
    <property type="entry name" value="AAA"/>
    <property type="match status" value="1"/>
</dbReference>
<evidence type="ECO:0000256" key="9">
    <source>
        <dbReference type="SAM" id="Phobius"/>
    </source>
</evidence>
<dbReference type="EMBL" id="JAHBMH010000073">
    <property type="protein sequence ID" value="KAK1933413.1"/>
    <property type="molecule type" value="Genomic_DNA"/>
</dbReference>
<evidence type="ECO:0000259" key="10">
    <source>
        <dbReference type="PROSITE" id="PS50893"/>
    </source>
</evidence>
<dbReference type="InterPro" id="IPR017871">
    <property type="entry name" value="ABC_transporter-like_CS"/>
</dbReference>
<dbReference type="InterPro" id="IPR027417">
    <property type="entry name" value="P-loop_NTPase"/>
</dbReference>
<dbReference type="Pfam" id="PF00664">
    <property type="entry name" value="ABC_membrane"/>
    <property type="match status" value="1"/>
</dbReference>
<comment type="caution">
    <text evidence="12">The sequence shown here is derived from an EMBL/GenBank/DDBJ whole genome shotgun (WGS) entry which is preliminary data.</text>
</comment>
<dbReference type="GO" id="GO:0016887">
    <property type="term" value="F:ATP hydrolysis activity"/>
    <property type="evidence" value="ECO:0007669"/>
    <property type="project" value="InterPro"/>
</dbReference>
<dbReference type="PROSITE" id="PS50929">
    <property type="entry name" value="ABC_TM1F"/>
    <property type="match status" value="1"/>
</dbReference>
<evidence type="ECO:0000256" key="6">
    <source>
        <dbReference type="ARBA" id="ARBA00022989"/>
    </source>
</evidence>
<dbReference type="PROSITE" id="PS00211">
    <property type="entry name" value="ABC_TRANSPORTER_1"/>
    <property type="match status" value="1"/>
</dbReference>
<keyword evidence="3 9" id="KW-0812">Transmembrane</keyword>
<sequence length="716" mass="79801">MSLGALANHHGMQWQPYLSTYRRYGSWLNKTPQATPAKWITSPYTSQMRHYWGSRRMVTATPNDTSDCGTRRRSFVMGTISPYFRGRKHLTKIVMRSIVTKNGVGNADDMELIRAGKTLTLFDLLWPKNSMLKKRIVMSMAFLIISKLAIIAIPLCMSAMIDTMSGAAAANGYFLTTLGLDKVVSTQFGISQAYLIGYIGARVCASLFTEARNALFSTVMERTSMLNASKMFMKIHSLDIDFLIVSKSGEISTIFGRGIKAISQVLRILVFQIAPTILEFAMVTALLCYKVGPVIASITAMTMIMYVAFTAIVTQKRMVLRRQMVNAEQNAAGVFTDCITNAEAVRYYNAERRELERYAEQQCDYEANAVNVQQSLALLNFGQNFIFNTGLFLSMWLTLKGIADGVTHFGDLVLVNTLLFQLAIPLNLIGTMYRETRTSMVDLQRFLELMKQEPKVRDKPNARDLVVKAGKIEFKNVCHAYEHAVGSTKILENFSLTVEQGKTVAIVGDSGSGKTTIAKLLFRLYDPSEGQILIDGQDIRDVTLTSLRQTIGIVPQDVVLFNESIEYNIRYGFPNASMEEVIAAAKLAGIHDAIEHLSEGYNTVVGERGMKLSGGEKQRIGIARCFLKNPRILIFDEATSSLDTMTEHKILTAFKQLSADRTSIVIAHRLSSIVEADEIAVFCDGRIVEKGTPKEMVFNPSGYLQQIIESNQLAKR</sequence>
<feature type="transmembrane region" description="Helical" evidence="9">
    <location>
        <begin position="385"/>
        <end position="403"/>
    </location>
</feature>
<gene>
    <name evidence="12" type="ORF">X943_003545</name>
</gene>
<comment type="subcellular location">
    <subcellularLocation>
        <location evidence="1">Mitochondrion membrane</location>
        <topology evidence="1">Multi-pass membrane protein</topology>
    </subcellularLocation>
</comment>
<keyword evidence="13" id="KW-1185">Reference proteome</keyword>
<keyword evidence="2" id="KW-0813">Transport</keyword>
<dbReference type="FunFam" id="3.40.50.300:FF:000287">
    <property type="entry name" value="Multidrug ABC transporter ATP-binding protein"/>
    <property type="match status" value="1"/>
</dbReference>
<dbReference type="GO" id="GO:0005743">
    <property type="term" value="C:mitochondrial inner membrane"/>
    <property type="evidence" value="ECO:0007669"/>
    <property type="project" value="TreeGrafter"/>
</dbReference>
<accession>A0AAD9LEF6</accession>
<feature type="domain" description="ABC transmembrane type-1" evidence="11">
    <location>
        <begin position="137"/>
        <end position="438"/>
    </location>
</feature>
<dbReference type="CDD" id="cd18582">
    <property type="entry name" value="ABC_6TM_ATM1_ABCB7"/>
    <property type="match status" value="1"/>
</dbReference>
<dbReference type="GO" id="GO:0006879">
    <property type="term" value="P:intracellular iron ion homeostasis"/>
    <property type="evidence" value="ECO:0007669"/>
    <property type="project" value="TreeGrafter"/>
</dbReference>
<feature type="transmembrane region" description="Helical" evidence="9">
    <location>
        <begin position="409"/>
        <end position="430"/>
    </location>
</feature>
<dbReference type="Pfam" id="PF00005">
    <property type="entry name" value="ABC_tran"/>
    <property type="match status" value="1"/>
</dbReference>
<reference evidence="12" key="1">
    <citation type="journal article" date="2014" name="Nucleic Acids Res.">
        <title>The evolutionary dynamics of variant antigen genes in Babesia reveal a history of genomic innovation underlying host-parasite interaction.</title>
        <authorList>
            <person name="Jackson A.P."/>
            <person name="Otto T.D."/>
            <person name="Darby A."/>
            <person name="Ramaprasad A."/>
            <person name="Xia D."/>
            <person name="Echaide I.E."/>
            <person name="Farber M."/>
            <person name="Gahlot S."/>
            <person name="Gamble J."/>
            <person name="Gupta D."/>
            <person name="Gupta Y."/>
            <person name="Jackson L."/>
            <person name="Malandrin L."/>
            <person name="Malas T.B."/>
            <person name="Moussa E."/>
            <person name="Nair M."/>
            <person name="Reid A.J."/>
            <person name="Sanders M."/>
            <person name="Sharma J."/>
            <person name="Tracey A."/>
            <person name="Quail M.A."/>
            <person name="Weir W."/>
            <person name="Wastling J.M."/>
            <person name="Hall N."/>
            <person name="Willadsen P."/>
            <person name="Lingelbach K."/>
            <person name="Shiels B."/>
            <person name="Tait A."/>
            <person name="Berriman M."/>
            <person name="Allred D.R."/>
            <person name="Pain A."/>
        </authorList>
    </citation>
    <scope>NUCLEOTIDE SEQUENCE</scope>
    <source>
        <strain evidence="12">1802A</strain>
    </source>
</reference>
<protein>
    <submittedName>
        <fullName evidence="12">ABC transporter family protein</fullName>
    </submittedName>
</protein>